<evidence type="ECO:0000313" key="9">
    <source>
        <dbReference type="Proteomes" id="UP000639643"/>
    </source>
</evidence>
<keyword evidence="7" id="KW-0732">Signal</keyword>
<dbReference type="PANTHER" id="PTHR15549">
    <property type="entry name" value="PAIRED IMMUNOGLOBULIN-LIKE TYPE 2 RECEPTOR"/>
    <property type="match status" value="1"/>
</dbReference>
<dbReference type="AlphaFoldDB" id="A0A8H6NAG0"/>
<dbReference type="OrthoDB" id="4839668at2759"/>
<evidence type="ECO:0000313" key="8">
    <source>
        <dbReference type="EMBL" id="KAF6825440.1"/>
    </source>
</evidence>
<evidence type="ECO:0000256" key="1">
    <source>
        <dbReference type="ARBA" id="ARBA00004167"/>
    </source>
</evidence>
<dbReference type="InterPro" id="IPR051694">
    <property type="entry name" value="Immunoregulatory_rcpt-like"/>
</dbReference>
<evidence type="ECO:0000256" key="7">
    <source>
        <dbReference type="SAM" id="SignalP"/>
    </source>
</evidence>
<accession>A0A8H6NAG0</accession>
<sequence length="335" mass="35479">MHYSLLKSLIAFGLLSTAMARDYLYYRDTPARQTPAVEAPEYDAGLSPVPTPEPGLELRGAALGPRSLASDNCGYRQREDGGFGALRCVSGADCRTIGSHFGCWSVPHTRCFDGTDAICQQSASSLGVLSRCCTESNSVYLPYCVTFLKEDGGQKTMLRCGQPIHGNRRIMFLGTETDDPDATRTAASMDAPPTTASSSQTQDSQTTSSISSTTPTPTPDPPSSGGGSNTGAIVGGVVTSVAVVAIAAVIIVWLVLRRRRRAREDAAAGDAPGGFEMPATPGQQPQFSQPYYGGGYQDQPAQGAYDEQQYKQQQQPIYEAPGNSTGNRNVAELGS</sequence>
<feature type="signal peptide" evidence="7">
    <location>
        <begin position="1"/>
        <end position="20"/>
    </location>
</feature>
<protein>
    <submittedName>
        <fullName evidence="8">Uncharacterized protein</fullName>
    </submittedName>
</protein>
<feature type="region of interest" description="Disordered" evidence="5">
    <location>
        <begin position="267"/>
        <end position="335"/>
    </location>
</feature>
<keyword evidence="4 6" id="KW-0472">Membrane</keyword>
<feature type="region of interest" description="Disordered" evidence="5">
    <location>
        <begin position="175"/>
        <end position="228"/>
    </location>
</feature>
<evidence type="ECO:0000256" key="2">
    <source>
        <dbReference type="ARBA" id="ARBA00022692"/>
    </source>
</evidence>
<keyword evidence="3 6" id="KW-1133">Transmembrane helix</keyword>
<evidence type="ECO:0000256" key="4">
    <source>
        <dbReference type="ARBA" id="ARBA00023136"/>
    </source>
</evidence>
<name>A0A8H6NAG0_9PEZI</name>
<evidence type="ECO:0000256" key="3">
    <source>
        <dbReference type="ARBA" id="ARBA00022989"/>
    </source>
</evidence>
<proteinExistence type="predicted"/>
<dbReference type="Proteomes" id="UP000639643">
    <property type="component" value="Unassembled WGS sequence"/>
</dbReference>
<feature type="compositionally biased region" description="Low complexity" evidence="5">
    <location>
        <begin position="190"/>
        <end position="215"/>
    </location>
</feature>
<dbReference type="GO" id="GO:0016020">
    <property type="term" value="C:membrane"/>
    <property type="evidence" value="ECO:0007669"/>
    <property type="project" value="UniProtKB-SubCell"/>
</dbReference>
<comment type="caution">
    <text evidence="8">The sequence shown here is derived from an EMBL/GenBank/DDBJ whole genome shotgun (WGS) entry which is preliminary data.</text>
</comment>
<keyword evidence="2 6" id="KW-0812">Transmembrane</keyword>
<keyword evidence="9" id="KW-1185">Reference proteome</keyword>
<evidence type="ECO:0000256" key="5">
    <source>
        <dbReference type="SAM" id="MobiDB-lite"/>
    </source>
</evidence>
<evidence type="ECO:0000256" key="6">
    <source>
        <dbReference type="SAM" id="Phobius"/>
    </source>
</evidence>
<comment type="subcellular location">
    <subcellularLocation>
        <location evidence="1">Membrane</location>
        <topology evidence="1">Single-pass membrane protein</topology>
    </subcellularLocation>
</comment>
<feature type="transmembrane region" description="Helical" evidence="6">
    <location>
        <begin position="232"/>
        <end position="256"/>
    </location>
</feature>
<gene>
    <name evidence="8" type="ORF">CMUS01_09830</name>
</gene>
<dbReference type="GO" id="GO:0071944">
    <property type="term" value="C:cell periphery"/>
    <property type="evidence" value="ECO:0007669"/>
    <property type="project" value="UniProtKB-ARBA"/>
</dbReference>
<dbReference type="EMBL" id="WIGM01000430">
    <property type="protein sequence ID" value="KAF6825440.1"/>
    <property type="molecule type" value="Genomic_DNA"/>
</dbReference>
<organism evidence="8 9">
    <name type="scientific">Colletotrichum musicola</name>
    <dbReference type="NCBI Taxonomy" id="2175873"/>
    <lineage>
        <taxon>Eukaryota</taxon>
        <taxon>Fungi</taxon>
        <taxon>Dikarya</taxon>
        <taxon>Ascomycota</taxon>
        <taxon>Pezizomycotina</taxon>
        <taxon>Sordariomycetes</taxon>
        <taxon>Hypocreomycetidae</taxon>
        <taxon>Glomerellales</taxon>
        <taxon>Glomerellaceae</taxon>
        <taxon>Colletotrichum</taxon>
        <taxon>Colletotrichum orchidearum species complex</taxon>
    </lineage>
</organism>
<feature type="chain" id="PRO_5033990800" evidence="7">
    <location>
        <begin position="21"/>
        <end position="335"/>
    </location>
</feature>
<reference evidence="8" key="1">
    <citation type="journal article" date="2020" name="Phytopathology">
        <title>Genome Sequence Resources of Colletotrichum truncatum, C. plurivorum, C. musicola, and C. sojae: Four Species Pathogenic to Soybean (Glycine max).</title>
        <authorList>
            <person name="Rogerio F."/>
            <person name="Boufleur T.R."/>
            <person name="Ciampi-Guillardi M."/>
            <person name="Sukno S.A."/>
            <person name="Thon M.R."/>
            <person name="Massola Junior N.S."/>
            <person name="Baroncelli R."/>
        </authorList>
    </citation>
    <scope>NUCLEOTIDE SEQUENCE</scope>
    <source>
        <strain evidence="8">LFN0074</strain>
    </source>
</reference>